<dbReference type="AlphaFoldDB" id="A0A5D6WBA5"/>
<feature type="domain" description="Peptidase M24" evidence="4">
    <location>
        <begin position="138"/>
        <end position="340"/>
    </location>
</feature>
<evidence type="ECO:0000313" key="7">
    <source>
        <dbReference type="Proteomes" id="UP000323646"/>
    </source>
</evidence>
<dbReference type="SUPFAM" id="SSF55920">
    <property type="entry name" value="Creatinase/aminopeptidase"/>
    <property type="match status" value="1"/>
</dbReference>
<dbReference type="InterPro" id="IPR036005">
    <property type="entry name" value="Creatinase/aminopeptidase-like"/>
</dbReference>
<sequence>MMKESRLQAIRALMEEKGLDAMVVTKYVNLHYFSGFRGDDTTLVISRDKAMLITDNRYTEQASQQAPLFEIVEQHDGLWKKTAECVKKVGAKKAGFEGNAMIYADFVTLTKLLDGVDFTTAVSLDALRQVKDEEEIAYIRKACEIADIGFKDILTYVRPGMTEVQVAAHLENCMRENGSEGPSFTTIMASGIRGVLPHGIATDKVIEEGEFLTMDYGAIYAGYDSDITRTICVGQADEKQRRIYNAVLESQKLALTLIKPGVSGKAVHIAVQDNLARYDLKQYFGHGLGHSLGLEIHEEPRMSPKKDYTLAENMLITDEPGVYIPGWGGLRIEDTVLVTKNGCEPLTKSSKEFIEVI</sequence>
<dbReference type="InterPro" id="IPR029149">
    <property type="entry name" value="Creatin/AminoP/Spt16_N"/>
</dbReference>
<proteinExistence type="inferred from homology"/>
<dbReference type="Pfam" id="PF01321">
    <property type="entry name" value="Creatinase_N"/>
    <property type="match status" value="1"/>
</dbReference>
<keyword evidence="2" id="KW-0378">Hydrolase</keyword>
<protein>
    <submittedName>
        <fullName evidence="6">Aminopeptidase P family protein</fullName>
    </submittedName>
</protein>
<dbReference type="PROSITE" id="PS00491">
    <property type="entry name" value="PROLINE_PEPTIDASE"/>
    <property type="match status" value="1"/>
</dbReference>
<dbReference type="Proteomes" id="UP000323646">
    <property type="component" value="Unassembled WGS sequence"/>
</dbReference>
<dbReference type="SUPFAM" id="SSF53092">
    <property type="entry name" value="Creatinase/prolidase N-terminal domain"/>
    <property type="match status" value="1"/>
</dbReference>
<dbReference type="PANTHER" id="PTHR46112">
    <property type="entry name" value="AMINOPEPTIDASE"/>
    <property type="match status" value="1"/>
</dbReference>
<evidence type="ECO:0000313" key="6">
    <source>
        <dbReference type="EMBL" id="TYZ24732.1"/>
    </source>
</evidence>
<gene>
    <name evidence="6" type="ORF">FZ040_01445</name>
</gene>
<evidence type="ECO:0000256" key="2">
    <source>
        <dbReference type="ARBA" id="ARBA00022801"/>
    </source>
</evidence>
<keyword evidence="7" id="KW-1185">Reference proteome</keyword>
<dbReference type="InterPro" id="IPR001131">
    <property type="entry name" value="Peptidase_M24B_aminopep-P_CS"/>
</dbReference>
<dbReference type="Gene3D" id="3.40.350.10">
    <property type="entry name" value="Creatinase/prolidase N-terminal domain"/>
    <property type="match status" value="1"/>
</dbReference>
<reference evidence="6 7" key="1">
    <citation type="submission" date="2019-08" db="EMBL/GenBank/DDBJ databases">
        <title>Selenomonas sp. mPRGC5 and Selenomonas sp. mPRGC8 isolated from ruminal fluid of dairy goat (Capra hircus).</title>
        <authorList>
            <person name="Poothong S."/>
            <person name="Nuengjamnong C."/>
            <person name="Tanasupawat S."/>
        </authorList>
    </citation>
    <scope>NUCLEOTIDE SEQUENCE [LARGE SCALE GENOMIC DNA]</scope>
    <source>
        <strain evidence="7">mPRGC5</strain>
    </source>
</reference>
<keyword evidence="6" id="KW-0645">Protease</keyword>
<dbReference type="PANTHER" id="PTHR46112:SF3">
    <property type="entry name" value="AMINOPEPTIDASE YPDF"/>
    <property type="match status" value="1"/>
</dbReference>
<comment type="caution">
    <text evidence="6">The sequence shown here is derived from an EMBL/GenBank/DDBJ whole genome shotgun (WGS) entry which is preliminary data.</text>
</comment>
<evidence type="ECO:0000259" key="4">
    <source>
        <dbReference type="Pfam" id="PF00557"/>
    </source>
</evidence>
<name>A0A5D6WBA5_9FIRM</name>
<evidence type="ECO:0000256" key="3">
    <source>
        <dbReference type="RuleBase" id="RU000590"/>
    </source>
</evidence>
<dbReference type="Pfam" id="PF00557">
    <property type="entry name" value="Peptidase_M24"/>
    <property type="match status" value="1"/>
</dbReference>
<dbReference type="OrthoDB" id="9806388at2"/>
<keyword evidence="6" id="KW-0031">Aminopeptidase</keyword>
<comment type="similarity">
    <text evidence="3">Belongs to the peptidase M24B family.</text>
</comment>
<dbReference type="InterPro" id="IPR050659">
    <property type="entry name" value="Peptidase_M24B"/>
</dbReference>
<organism evidence="6 7">
    <name type="scientific">Selenomonas ruminis</name>
    <dbReference type="NCBI Taxonomy" id="2593411"/>
    <lineage>
        <taxon>Bacteria</taxon>
        <taxon>Bacillati</taxon>
        <taxon>Bacillota</taxon>
        <taxon>Negativicutes</taxon>
        <taxon>Selenomonadales</taxon>
        <taxon>Selenomonadaceae</taxon>
        <taxon>Selenomonas</taxon>
    </lineage>
</organism>
<dbReference type="CDD" id="cd01092">
    <property type="entry name" value="APP-like"/>
    <property type="match status" value="1"/>
</dbReference>
<dbReference type="GO" id="GO:0004177">
    <property type="term" value="F:aminopeptidase activity"/>
    <property type="evidence" value="ECO:0007669"/>
    <property type="project" value="UniProtKB-KW"/>
</dbReference>
<dbReference type="EMBL" id="VTOY01000001">
    <property type="protein sequence ID" value="TYZ24732.1"/>
    <property type="molecule type" value="Genomic_DNA"/>
</dbReference>
<dbReference type="InterPro" id="IPR000587">
    <property type="entry name" value="Creatinase_N"/>
</dbReference>
<feature type="domain" description="Creatinase N-terminal" evidence="5">
    <location>
        <begin position="6"/>
        <end position="129"/>
    </location>
</feature>
<evidence type="ECO:0000256" key="1">
    <source>
        <dbReference type="ARBA" id="ARBA00022723"/>
    </source>
</evidence>
<dbReference type="InterPro" id="IPR000994">
    <property type="entry name" value="Pept_M24"/>
</dbReference>
<dbReference type="Gene3D" id="3.90.230.10">
    <property type="entry name" value="Creatinase/methionine aminopeptidase superfamily"/>
    <property type="match status" value="1"/>
</dbReference>
<dbReference type="GO" id="GO:0046872">
    <property type="term" value="F:metal ion binding"/>
    <property type="evidence" value="ECO:0007669"/>
    <property type="project" value="UniProtKB-KW"/>
</dbReference>
<keyword evidence="1 3" id="KW-0479">Metal-binding</keyword>
<evidence type="ECO:0000259" key="5">
    <source>
        <dbReference type="Pfam" id="PF01321"/>
    </source>
</evidence>
<accession>A0A5D6WBA5</accession>